<comment type="subcellular location">
    <subcellularLocation>
        <location evidence="1">Membrane</location>
        <topology evidence="1">Multi-pass membrane protein</topology>
    </subcellularLocation>
</comment>
<evidence type="ECO:0000256" key="5">
    <source>
        <dbReference type="ARBA" id="ARBA00022989"/>
    </source>
</evidence>
<keyword evidence="5 7" id="KW-1133">Transmembrane helix</keyword>
<feature type="transmembrane region" description="Helical" evidence="7">
    <location>
        <begin position="122"/>
        <end position="149"/>
    </location>
</feature>
<evidence type="ECO:0000256" key="7">
    <source>
        <dbReference type="SAM" id="Phobius"/>
    </source>
</evidence>
<comment type="caution">
    <text evidence="8">The sequence shown here is derived from an EMBL/GenBank/DDBJ whole genome shotgun (WGS) entry which is preliminary data.</text>
</comment>
<dbReference type="GO" id="GO:0016020">
    <property type="term" value="C:membrane"/>
    <property type="evidence" value="ECO:0007669"/>
    <property type="project" value="UniProtKB-SubCell"/>
</dbReference>
<keyword evidence="3" id="KW-0808">Transferase</keyword>
<feature type="transmembrane region" description="Helical" evidence="7">
    <location>
        <begin position="83"/>
        <end position="110"/>
    </location>
</feature>
<feature type="non-terminal residue" evidence="8">
    <location>
        <position position="162"/>
    </location>
</feature>
<reference evidence="8" key="2">
    <citation type="journal article" date="2014" name="ISME J.">
        <title>Microbial stratification in low pH oxic and suboxic macroscopic growths along an acid mine drainage.</title>
        <authorList>
            <person name="Mendez-Garcia C."/>
            <person name="Mesa V."/>
            <person name="Sprenger R.R."/>
            <person name="Richter M."/>
            <person name="Diez M.S."/>
            <person name="Solano J."/>
            <person name="Bargiela R."/>
            <person name="Golyshina O.V."/>
            <person name="Manteca A."/>
            <person name="Ramos J.L."/>
            <person name="Gallego J.R."/>
            <person name="Llorente I."/>
            <person name="Martins Dos Santos V.A."/>
            <person name="Jensen O.N."/>
            <person name="Pelaez A.I."/>
            <person name="Sanchez J."/>
            <person name="Ferrer M."/>
        </authorList>
    </citation>
    <scope>NUCLEOTIDE SEQUENCE</scope>
</reference>
<evidence type="ECO:0000313" key="8">
    <source>
        <dbReference type="EMBL" id="EQD48492.1"/>
    </source>
</evidence>
<keyword evidence="6 7" id="KW-0472">Membrane</keyword>
<evidence type="ECO:0000256" key="1">
    <source>
        <dbReference type="ARBA" id="ARBA00004141"/>
    </source>
</evidence>
<reference evidence="8" key="1">
    <citation type="submission" date="2013-08" db="EMBL/GenBank/DDBJ databases">
        <authorList>
            <person name="Mendez C."/>
            <person name="Richter M."/>
            <person name="Ferrer M."/>
            <person name="Sanchez J."/>
        </authorList>
    </citation>
    <scope>NUCLEOTIDE SEQUENCE</scope>
</reference>
<evidence type="ECO:0000256" key="3">
    <source>
        <dbReference type="ARBA" id="ARBA00022679"/>
    </source>
</evidence>
<dbReference type="AlphaFoldDB" id="T0ZV51"/>
<evidence type="ECO:0000256" key="6">
    <source>
        <dbReference type="ARBA" id="ARBA00023136"/>
    </source>
</evidence>
<feature type="transmembrane region" description="Helical" evidence="7">
    <location>
        <begin position="49"/>
        <end position="77"/>
    </location>
</feature>
<keyword evidence="2" id="KW-0328">Glycosyltransferase</keyword>
<accession>T0ZV51</accession>
<name>T0ZV51_9ZZZZ</name>
<sequence>TGHNQLATVAILRLLEVAGVAMVGWGVSRLARGLGRDPGEAFVLSVLNPLVLLTLIGGAHNDAIMAGFLVIGIALAVRRRPVWGLFFCACATAIKAPAAYGLAFVAWTWLGPAASIRQRLKPILVACAVAGATLGVFTWLAGFGFGWVANLLSNGTVRSWAA</sequence>
<proteinExistence type="predicted"/>
<dbReference type="InterPro" id="IPR049829">
    <property type="entry name" value="MptA/B-like"/>
</dbReference>
<dbReference type="NCBIfam" id="NF038066">
    <property type="entry name" value="MptB"/>
    <property type="match status" value="1"/>
</dbReference>
<organism evidence="8">
    <name type="scientific">mine drainage metagenome</name>
    <dbReference type="NCBI Taxonomy" id="410659"/>
    <lineage>
        <taxon>unclassified sequences</taxon>
        <taxon>metagenomes</taxon>
        <taxon>ecological metagenomes</taxon>
    </lineage>
</organism>
<dbReference type="Pfam" id="PF26314">
    <property type="entry name" value="MptA_B_family"/>
    <property type="match status" value="1"/>
</dbReference>
<gene>
    <name evidence="8" type="ORF">B1B_12026</name>
</gene>
<evidence type="ECO:0000256" key="4">
    <source>
        <dbReference type="ARBA" id="ARBA00022692"/>
    </source>
</evidence>
<protein>
    <submittedName>
        <fullName evidence="8">Integral membrane protein</fullName>
    </submittedName>
</protein>
<evidence type="ECO:0000256" key="2">
    <source>
        <dbReference type="ARBA" id="ARBA00022676"/>
    </source>
</evidence>
<dbReference type="GO" id="GO:0016757">
    <property type="term" value="F:glycosyltransferase activity"/>
    <property type="evidence" value="ECO:0007669"/>
    <property type="project" value="UniProtKB-KW"/>
</dbReference>
<keyword evidence="4 7" id="KW-0812">Transmembrane</keyword>
<dbReference type="EMBL" id="AUZY01007844">
    <property type="protein sequence ID" value="EQD48492.1"/>
    <property type="molecule type" value="Genomic_DNA"/>
</dbReference>
<feature type="transmembrane region" description="Helical" evidence="7">
    <location>
        <begin position="6"/>
        <end position="28"/>
    </location>
</feature>
<feature type="non-terminal residue" evidence="8">
    <location>
        <position position="1"/>
    </location>
</feature>